<evidence type="ECO:0000256" key="2">
    <source>
        <dbReference type="ARBA" id="ARBA00022723"/>
    </source>
</evidence>
<evidence type="ECO:0000313" key="6">
    <source>
        <dbReference type="EMBL" id="SDW14596.1"/>
    </source>
</evidence>
<evidence type="ECO:0000313" key="7">
    <source>
        <dbReference type="Proteomes" id="UP000183400"/>
    </source>
</evidence>
<keyword evidence="2" id="KW-0479">Metal-binding</keyword>
<dbReference type="GO" id="GO:0005737">
    <property type="term" value="C:cytoplasm"/>
    <property type="evidence" value="ECO:0007669"/>
    <property type="project" value="TreeGrafter"/>
</dbReference>
<dbReference type="InterPro" id="IPR047198">
    <property type="entry name" value="DDP-like_NUDIX"/>
</dbReference>
<sequence>MFDGRRSVAEAGLSAQSMSLSGALPVYAQSAALCYRTSKGGPEILLVTTRRARRWIIPKGWLINGLTPSESAAREAWEEAGVLGPCGTDSLGRFAYVKNRPGKASALCLVDVFPLHVQRMVAHFPEAGERRRKWVSPQVASSKVSSPDLGALLAGFGLQRQ</sequence>
<dbReference type="PROSITE" id="PS51462">
    <property type="entry name" value="NUDIX"/>
    <property type="match status" value="1"/>
</dbReference>
<dbReference type="GO" id="GO:0016462">
    <property type="term" value="F:pyrophosphatase activity"/>
    <property type="evidence" value="ECO:0007669"/>
    <property type="project" value="InterPro"/>
</dbReference>
<dbReference type="GO" id="GO:0046872">
    <property type="term" value="F:metal ion binding"/>
    <property type="evidence" value="ECO:0007669"/>
    <property type="project" value="UniProtKB-KW"/>
</dbReference>
<organism evidence="6 7">
    <name type="scientific">Ruegeria halocynthiae</name>
    <dbReference type="NCBI Taxonomy" id="985054"/>
    <lineage>
        <taxon>Bacteria</taxon>
        <taxon>Pseudomonadati</taxon>
        <taxon>Pseudomonadota</taxon>
        <taxon>Alphaproteobacteria</taxon>
        <taxon>Rhodobacterales</taxon>
        <taxon>Roseobacteraceae</taxon>
        <taxon>Ruegeria</taxon>
    </lineage>
</organism>
<dbReference type="InterPro" id="IPR015797">
    <property type="entry name" value="NUDIX_hydrolase-like_dom_sf"/>
</dbReference>
<evidence type="ECO:0000256" key="4">
    <source>
        <dbReference type="ARBA" id="ARBA00022842"/>
    </source>
</evidence>
<proteinExistence type="predicted"/>
<keyword evidence="3" id="KW-0378">Hydrolase</keyword>
<keyword evidence="4" id="KW-0460">Magnesium</keyword>
<dbReference type="AlphaFoldDB" id="A0A1H2R570"/>
<dbReference type="CDD" id="cd04666">
    <property type="entry name" value="NUDIX_DIPP2_like_Nudt4"/>
    <property type="match status" value="1"/>
</dbReference>
<dbReference type="PANTHER" id="PTHR12629:SF0">
    <property type="entry name" value="DIPHOSPHOINOSITOL-POLYPHOSPHATE DIPHOSPHATASE"/>
    <property type="match status" value="1"/>
</dbReference>
<reference evidence="7" key="1">
    <citation type="submission" date="2016-10" db="EMBL/GenBank/DDBJ databases">
        <authorList>
            <person name="Varghese N."/>
            <person name="Submissions S."/>
        </authorList>
    </citation>
    <scope>NUCLEOTIDE SEQUENCE [LARGE SCALE GENOMIC DNA]</scope>
    <source>
        <strain evidence="7">DSM 27839</strain>
    </source>
</reference>
<gene>
    <name evidence="6" type="ORF">SAMN05444358_10147</name>
</gene>
<dbReference type="OrthoDB" id="7066910at2"/>
<dbReference type="STRING" id="985054.SAMN05444358_10147"/>
<dbReference type="Proteomes" id="UP000183400">
    <property type="component" value="Unassembled WGS sequence"/>
</dbReference>
<evidence type="ECO:0000259" key="5">
    <source>
        <dbReference type="PROSITE" id="PS51462"/>
    </source>
</evidence>
<evidence type="ECO:0000256" key="1">
    <source>
        <dbReference type="ARBA" id="ARBA00001946"/>
    </source>
</evidence>
<comment type="cofactor">
    <cofactor evidence="1">
        <name>Mg(2+)</name>
        <dbReference type="ChEBI" id="CHEBI:18420"/>
    </cofactor>
</comment>
<name>A0A1H2R570_9RHOB</name>
<dbReference type="PANTHER" id="PTHR12629">
    <property type="entry name" value="DIPHOSPHOINOSITOL POLYPHOSPHATE PHOSPHOHYDROLASE"/>
    <property type="match status" value="1"/>
</dbReference>
<dbReference type="Pfam" id="PF00293">
    <property type="entry name" value="NUDIX"/>
    <property type="match status" value="1"/>
</dbReference>
<accession>A0A1H2R570</accession>
<evidence type="ECO:0000256" key="3">
    <source>
        <dbReference type="ARBA" id="ARBA00022801"/>
    </source>
</evidence>
<protein>
    <submittedName>
        <fullName evidence="6">NUDIX domain-containing protein</fullName>
    </submittedName>
</protein>
<keyword evidence="7" id="KW-1185">Reference proteome</keyword>
<dbReference type="Gene3D" id="3.90.79.10">
    <property type="entry name" value="Nucleoside Triphosphate Pyrophosphohydrolase"/>
    <property type="match status" value="1"/>
</dbReference>
<dbReference type="EMBL" id="FNNP01000001">
    <property type="protein sequence ID" value="SDW14596.1"/>
    <property type="molecule type" value="Genomic_DNA"/>
</dbReference>
<dbReference type="SUPFAM" id="SSF55811">
    <property type="entry name" value="Nudix"/>
    <property type="match status" value="1"/>
</dbReference>
<dbReference type="InterPro" id="IPR000086">
    <property type="entry name" value="NUDIX_hydrolase_dom"/>
</dbReference>
<feature type="domain" description="Nudix hydrolase" evidence="5">
    <location>
        <begin position="25"/>
        <end position="157"/>
    </location>
</feature>